<comment type="caution">
    <text evidence="1">The sequence shown here is derived from an EMBL/GenBank/DDBJ whole genome shotgun (WGS) entry which is preliminary data.</text>
</comment>
<evidence type="ECO:0000313" key="1">
    <source>
        <dbReference type="EMBL" id="EEW36913.1"/>
    </source>
</evidence>
<protein>
    <submittedName>
        <fullName evidence="1">Uncharacterized protein</fullName>
    </submittedName>
</protein>
<sequence>MQIVRQFQRKYNVFLVYHELGSNAIIYEQKINFSHVILILIHSKKRNKNLPIDLPFNALGVGTKKTG</sequence>
<gene>
    <name evidence="1" type="ORF">HMPREF0444_1131</name>
</gene>
<name>C8NGT6_9LACT</name>
<dbReference type="HOGENOM" id="CLU_2806421_0_0_9"/>
<dbReference type="EMBL" id="ACKZ01000020">
    <property type="protein sequence ID" value="EEW36913.1"/>
    <property type="molecule type" value="Genomic_DNA"/>
</dbReference>
<keyword evidence="2" id="KW-1185">Reference proteome</keyword>
<dbReference type="STRING" id="638301.HMPREF0444_1131"/>
<proteinExistence type="predicted"/>
<organism evidence="1 2">
    <name type="scientific">Granulicatella adiacens ATCC 49175</name>
    <dbReference type="NCBI Taxonomy" id="638301"/>
    <lineage>
        <taxon>Bacteria</taxon>
        <taxon>Bacillati</taxon>
        <taxon>Bacillota</taxon>
        <taxon>Bacilli</taxon>
        <taxon>Lactobacillales</taxon>
        <taxon>Carnobacteriaceae</taxon>
        <taxon>Granulicatella</taxon>
    </lineage>
</organism>
<reference evidence="1 2" key="1">
    <citation type="submission" date="2009-08" db="EMBL/GenBank/DDBJ databases">
        <authorList>
            <person name="Muzny D."/>
            <person name="Qin X."/>
            <person name="Deng J."/>
            <person name="Jiang H."/>
            <person name="Liu Y."/>
            <person name="Qu J."/>
            <person name="Song X.-Z."/>
            <person name="Zhang L."/>
            <person name="Thornton R."/>
            <person name="Coyle M."/>
            <person name="Francisco L."/>
            <person name="Jackson L."/>
            <person name="Javaid M."/>
            <person name="Korchina V."/>
            <person name="Kovar C."/>
            <person name="Mata R."/>
            <person name="Mathew T."/>
            <person name="Ngo R."/>
            <person name="Nguyen L."/>
            <person name="Nguyen N."/>
            <person name="Okwuonu G."/>
            <person name="Ongeri F."/>
            <person name="Pham C."/>
            <person name="Simmons D."/>
            <person name="Wilczek-Boney K."/>
            <person name="Hale W."/>
            <person name="Jakkamsetti A."/>
            <person name="Pham P."/>
            <person name="Ruth R."/>
            <person name="San Lucas F."/>
            <person name="Warren J."/>
            <person name="Zhang J."/>
            <person name="Zhao Z."/>
            <person name="Zhou C."/>
            <person name="Zhu D."/>
            <person name="Lee S."/>
            <person name="Bess C."/>
            <person name="Blankenburg K."/>
            <person name="Forbes L."/>
            <person name="Fu Q."/>
            <person name="Gubbala S."/>
            <person name="Hirani K."/>
            <person name="Jayaseelan J.C."/>
            <person name="Lara F."/>
            <person name="Munidasa M."/>
            <person name="Palculict T."/>
            <person name="Patil S."/>
            <person name="Pu L.-L."/>
            <person name="Saada N."/>
            <person name="Tang L."/>
            <person name="Weissenberger G."/>
            <person name="Zhu Y."/>
            <person name="Hemphill L."/>
            <person name="Shang Y."/>
            <person name="Youmans B."/>
            <person name="Ayvaz T."/>
            <person name="Ross M."/>
            <person name="Santibanez J."/>
            <person name="Aqrawi P."/>
            <person name="Gross S."/>
            <person name="Joshi V."/>
            <person name="Fowler G."/>
            <person name="Nazareth L."/>
            <person name="Reid J."/>
            <person name="Worley K."/>
            <person name="Petrosino J."/>
            <person name="Highlander S."/>
            <person name="Gibbs R."/>
        </authorList>
    </citation>
    <scope>NUCLEOTIDE SEQUENCE [LARGE SCALE GENOMIC DNA]</scope>
    <source>
        <strain evidence="1 2">ATCC 49175</strain>
    </source>
</reference>
<dbReference type="Proteomes" id="UP000005926">
    <property type="component" value="Unassembled WGS sequence"/>
</dbReference>
<dbReference type="AlphaFoldDB" id="C8NGT6"/>
<evidence type="ECO:0000313" key="2">
    <source>
        <dbReference type="Proteomes" id="UP000005926"/>
    </source>
</evidence>
<accession>C8NGT6</accession>